<name>A0A9P4P4P1_9PEZI</name>
<organism evidence="1 2">
    <name type="scientific">Tothia fuscella</name>
    <dbReference type="NCBI Taxonomy" id="1048955"/>
    <lineage>
        <taxon>Eukaryota</taxon>
        <taxon>Fungi</taxon>
        <taxon>Dikarya</taxon>
        <taxon>Ascomycota</taxon>
        <taxon>Pezizomycotina</taxon>
        <taxon>Dothideomycetes</taxon>
        <taxon>Pleosporomycetidae</taxon>
        <taxon>Venturiales</taxon>
        <taxon>Cylindrosympodiaceae</taxon>
        <taxon>Tothia</taxon>
    </lineage>
</organism>
<dbReference type="AlphaFoldDB" id="A0A9P4P4P1"/>
<proteinExistence type="predicted"/>
<protein>
    <submittedName>
        <fullName evidence="1">Uncharacterized protein</fullName>
    </submittedName>
</protein>
<comment type="caution">
    <text evidence="1">The sequence shown here is derived from an EMBL/GenBank/DDBJ whole genome shotgun (WGS) entry which is preliminary data.</text>
</comment>
<sequence length="299" mass="34110">MPSFFELPESVRYRVYYHLIHSSLDQSSSLSIFHANDRYQRLFRHGSSLTESKIESAIKYPSRIYLPYEGFLRVNSQARSEMKEAIQKSISRKVNCSLDLVVECEHRLYPTWLRCPSRSPTVQRLDVDVRLLGFAAAAEIGACEHTPGRGRCRTLAFAIVAILARFVERGARFEHARGELEVHTIALNFSSKGASKFLQLTPVLSTETSEDWDTDTLVDGDVEGVSPANPNDVVDGPMLLRMVDLVLKPLCRQPQYLLRGRRSHYSTSHLILIRRNVRRVFLELDGKVERKIYINNSAD</sequence>
<evidence type="ECO:0000313" key="1">
    <source>
        <dbReference type="EMBL" id="KAF2436544.1"/>
    </source>
</evidence>
<accession>A0A9P4P4P1</accession>
<evidence type="ECO:0000313" key="2">
    <source>
        <dbReference type="Proteomes" id="UP000800235"/>
    </source>
</evidence>
<reference evidence="1" key="1">
    <citation type="journal article" date="2020" name="Stud. Mycol.">
        <title>101 Dothideomycetes genomes: a test case for predicting lifestyles and emergence of pathogens.</title>
        <authorList>
            <person name="Haridas S."/>
            <person name="Albert R."/>
            <person name="Binder M."/>
            <person name="Bloem J."/>
            <person name="Labutti K."/>
            <person name="Salamov A."/>
            <person name="Andreopoulos B."/>
            <person name="Baker S."/>
            <person name="Barry K."/>
            <person name="Bills G."/>
            <person name="Bluhm B."/>
            <person name="Cannon C."/>
            <person name="Castanera R."/>
            <person name="Culley D."/>
            <person name="Daum C."/>
            <person name="Ezra D."/>
            <person name="Gonzalez J."/>
            <person name="Henrissat B."/>
            <person name="Kuo A."/>
            <person name="Liang C."/>
            <person name="Lipzen A."/>
            <person name="Lutzoni F."/>
            <person name="Magnuson J."/>
            <person name="Mondo S."/>
            <person name="Nolan M."/>
            <person name="Ohm R."/>
            <person name="Pangilinan J."/>
            <person name="Park H.-J."/>
            <person name="Ramirez L."/>
            <person name="Alfaro M."/>
            <person name="Sun H."/>
            <person name="Tritt A."/>
            <person name="Yoshinaga Y."/>
            <person name="Zwiers L.-H."/>
            <person name="Turgeon B."/>
            <person name="Goodwin S."/>
            <person name="Spatafora J."/>
            <person name="Crous P."/>
            <person name="Grigoriev I."/>
        </authorList>
    </citation>
    <scope>NUCLEOTIDE SEQUENCE</scope>
    <source>
        <strain evidence="1">CBS 130266</strain>
    </source>
</reference>
<keyword evidence="2" id="KW-1185">Reference proteome</keyword>
<gene>
    <name evidence="1" type="ORF">EJ08DRAFT_644878</name>
</gene>
<dbReference type="Proteomes" id="UP000800235">
    <property type="component" value="Unassembled WGS sequence"/>
</dbReference>
<dbReference type="EMBL" id="MU007010">
    <property type="protein sequence ID" value="KAF2436544.1"/>
    <property type="molecule type" value="Genomic_DNA"/>
</dbReference>
<dbReference type="OrthoDB" id="3907511at2759"/>